<dbReference type="PANTHER" id="PTHR30252">
    <property type="entry name" value="INNER MEMBRANE PEPTIDE TRANSPORTER"/>
    <property type="match status" value="1"/>
</dbReference>
<feature type="transmembrane region" description="Helical" evidence="8">
    <location>
        <begin position="490"/>
        <end position="515"/>
    </location>
</feature>
<dbReference type="PANTHER" id="PTHR30252:SF3">
    <property type="entry name" value="PYRUVATE_PROTON SYMPORTER BTST"/>
    <property type="match status" value="1"/>
</dbReference>
<dbReference type="HOGENOM" id="CLU_010531_2_0_7"/>
<comment type="subcellular location">
    <subcellularLocation>
        <location evidence="1">Cell membrane</location>
        <topology evidence="1">Multi-pass membrane protein</topology>
    </subcellularLocation>
</comment>
<feature type="transmembrane region" description="Helical" evidence="8">
    <location>
        <begin position="131"/>
        <end position="154"/>
    </location>
</feature>
<evidence type="ECO:0000256" key="3">
    <source>
        <dbReference type="ARBA" id="ARBA00022448"/>
    </source>
</evidence>
<feature type="transmembrane region" description="Helical" evidence="8">
    <location>
        <begin position="462"/>
        <end position="484"/>
    </location>
</feature>
<feature type="transmembrane region" description="Helical" evidence="8">
    <location>
        <begin position="396"/>
        <end position="414"/>
    </location>
</feature>
<keyword evidence="4" id="KW-1003">Cell membrane</keyword>
<evidence type="ECO:0000256" key="5">
    <source>
        <dbReference type="ARBA" id="ARBA00022692"/>
    </source>
</evidence>
<feature type="transmembrane region" description="Helical" evidence="8">
    <location>
        <begin position="522"/>
        <end position="542"/>
    </location>
</feature>
<dbReference type="InterPro" id="IPR051605">
    <property type="entry name" value="CstA"/>
</dbReference>
<dbReference type="Proteomes" id="UP000006695">
    <property type="component" value="Chromosome"/>
</dbReference>
<evidence type="ECO:0000256" key="2">
    <source>
        <dbReference type="ARBA" id="ARBA00007755"/>
    </source>
</evidence>
<evidence type="ECO:0000256" key="7">
    <source>
        <dbReference type="ARBA" id="ARBA00023136"/>
    </source>
</evidence>
<feature type="transmembrane region" description="Helical" evidence="8">
    <location>
        <begin position="329"/>
        <end position="356"/>
    </location>
</feature>
<keyword evidence="5 8" id="KW-0812">Transmembrane</keyword>
<dbReference type="Pfam" id="PF02554">
    <property type="entry name" value="CstA"/>
    <property type="match status" value="1"/>
</dbReference>
<feature type="transmembrane region" description="Helical" evidence="8">
    <location>
        <begin position="253"/>
        <end position="272"/>
    </location>
</feature>
<name>A5G596_GEOUR</name>
<reference evidence="10 11" key="1">
    <citation type="submission" date="2007-05" db="EMBL/GenBank/DDBJ databases">
        <title>Complete sequence of Geobacter uraniireducens Rf4.</title>
        <authorList>
            <consortium name="US DOE Joint Genome Institute"/>
            <person name="Copeland A."/>
            <person name="Lucas S."/>
            <person name="Lapidus A."/>
            <person name="Barry K."/>
            <person name="Detter J.C."/>
            <person name="Glavina del Rio T."/>
            <person name="Hammon N."/>
            <person name="Israni S."/>
            <person name="Dalin E."/>
            <person name="Tice H."/>
            <person name="Pitluck S."/>
            <person name="Chertkov O."/>
            <person name="Brettin T."/>
            <person name="Bruce D."/>
            <person name="Han C."/>
            <person name="Schmutz J."/>
            <person name="Larimer F."/>
            <person name="Land M."/>
            <person name="Hauser L."/>
            <person name="Kyrpides N."/>
            <person name="Mikhailova N."/>
            <person name="Shelobolina E."/>
            <person name="Aklujkar M."/>
            <person name="Lovley D."/>
            <person name="Richardson P."/>
        </authorList>
    </citation>
    <scope>NUCLEOTIDE SEQUENCE [LARGE SCALE GENOMIC DNA]</scope>
    <source>
        <strain evidence="10 11">Rf4</strain>
    </source>
</reference>
<keyword evidence="7 8" id="KW-0472">Membrane</keyword>
<feature type="transmembrane region" description="Helical" evidence="8">
    <location>
        <begin position="292"/>
        <end position="317"/>
    </location>
</feature>
<dbReference type="EMBL" id="CP000698">
    <property type="protein sequence ID" value="ABQ26964.1"/>
    <property type="molecule type" value="Genomic_DNA"/>
</dbReference>
<organism evidence="10 11">
    <name type="scientific">Geotalea uraniireducens (strain Rf4)</name>
    <name type="common">Geobacter uraniireducens</name>
    <dbReference type="NCBI Taxonomy" id="351605"/>
    <lineage>
        <taxon>Bacteria</taxon>
        <taxon>Pseudomonadati</taxon>
        <taxon>Thermodesulfobacteriota</taxon>
        <taxon>Desulfuromonadia</taxon>
        <taxon>Geobacterales</taxon>
        <taxon>Geobacteraceae</taxon>
        <taxon>Geotalea</taxon>
    </lineage>
</organism>
<feature type="transmembrane region" description="Helical" evidence="8">
    <location>
        <begin position="191"/>
        <end position="210"/>
    </location>
</feature>
<accession>A5G596</accession>
<proteinExistence type="inferred from homology"/>
<dbReference type="STRING" id="351605.Gura_2790"/>
<evidence type="ECO:0000256" key="6">
    <source>
        <dbReference type="ARBA" id="ARBA00022989"/>
    </source>
</evidence>
<sequence>MNSLTLIFAAACVFAIGYRFYGLFLANRVLNLRPERATPAVTYEDGHDYMKTNKYVLFGHHFAAIAAAGPLLGPVLAAQFGFLPGALWILIGAVLAGGVHDAVVLFASVRHKGKSLSVIAEAEIGKVAGKVASFAILFILILTLAGLSIAVVNAMFNSPWGTFTVFATIPIAMIMGVYMQKIRPGDIKGGSIIGVILLALSILVGPYVAADPALAAMFTFSKKQLALIIPAYGFAASVLPVWFLLVPRDYLSTYLKIGTIGLLAMGIVFVHPDLHMPAISSYFFGGGPIIPGAAFPFIFITIACGALSGFHAIIGSGTTPKMIANERDILFVGYGAMLVEGFVAIMALIAACVLVPADYFAINAAPKVFATLNMTPVNLPVLAAQVGEQVQGRPGGAVSLAVGMAYIFSAVPFMKGMMAYWYHFAIMFEAVFILTAVDAGTRVGRYLLQEMLGKIYAPFADNGWKPGIIVTSALFTSAWGYLVYTGDISTIWPLFGMSNQLLATCALIVGTTMLIRLGKAKYAWVTAGPGLFMMPICMWAGYLNITKNFLPKGLYLLAGMSVILMVLMTIVFAEAFRRWYALMQINKTVADSHGDQVLALTEERKEVLFPLPVQE</sequence>
<dbReference type="GO" id="GO:0005886">
    <property type="term" value="C:plasma membrane"/>
    <property type="evidence" value="ECO:0007669"/>
    <property type="project" value="UniProtKB-SubCell"/>
</dbReference>
<keyword evidence="11" id="KW-1185">Reference proteome</keyword>
<gene>
    <name evidence="10" type="ordered locus">Gura_2790</name>
</gene>
<evidence type="ECO:0000313" key="10">
    <source>
        <dbReference type="EMBL" id="ABQ26964.1"/>
    </source>
</evidence>
<comment type="similarity">
    <text evidence="2">Belongs to the peptide transporter carbon starvation (CstA) (TC 2.A.114) family.</text>
</comment>
<feature type="transmembrane region" description="Helical" evidence="8">
    <location>
        <begin position="6"/>
        <end position="26"/>
    </location>
</feature>
<dbReference type="RefSeq" id="WP_011939639.1">
    <property type="nucleotide sequence ID" value="NC_009483.1"/>
</dbReference>
<feature type="transmembrane region" description="Helical" evidence="8">
    <location>
        <begin position="368"/>
        <end position="384"/>
    </location>
</feature>
<dbReference type="GO" id="GO:0009267">
    <property type="term" value="P:cellular response to starvation"/>
    <property type="evidence" value="ECO:0007669"/>
    <property type="project" value="InterPro"/>
</dbReference>
<keyword evidence="6 8" id="KW-1133">Transmembrane helix</keyword>
<keyword evidence="3" id="KW-0813">Transport</keyword>
<evidence type="ECO:0000259" key="9">
    <source>
        <dbReference type="Pfam" id="PF02554"/>
    </source>
</evidence>
<feature type="transmembrane region" description="Helical" evidence="8">
    <location>
        <begin position="554"/>
        <end position="576"/>
    </location>
</feature>
<dbReference type="KEGG" id="gur:Gura_2790"/>
<dbReference type="AlphaFoldDB" id="A5G596"/>
<evidence type="ECO:0000256" key="4">
    <source>
        <dbReference type="ARBA" id="ARBA00022475"/>
    </source>
</evidence>
<feature type="transmembrane region" description="Helical" evidence="8">
    <location>
        <begin position="55"/>
        <end position="80"/>
    </location>
</feature>
<feature type="transmembrane region" description="Helical" evidence="8">
    <location>
        <begin position="160"/>
        <end position="179"/>
    </location>
</feature>
<protein>
    <submittedName>
        <fullName evidence="10">Carbon starvation protein CstA</fullName>
    </submittedName>
</protein>
<feature type="transmembrane region" description="Helical" evidence="8">
    <location>
        <begin position="86"/>
        <end position="110"/>
    </location>
</feature>
<dbReference type="InterPro" id="IPR003706">
    <property type="entry name" value="CstA_N"/>
</dbReference>
<evidence type="ECO:0000313" key="11">
    <source>
        <dbReference type="Proteomes" id="UP000006695"/>
    </source>
</evidence>
<feature type="domain" description="CstA N-terminal" evidence="9">
    <location>
        <begin position="2"/>
        <end position="540"/>
    </location>
</feature>
<evidence type="ECO:0000256" key="1">
    <source>
        <dbReference type="ARBA" id="ARBA00004651"/>
    </source>
</evidence>
<evidence type="ECO:0000256" key="8">
    <source>
        <dbReference type="SAM" id="Phobius"/>
    </source>
</evidence>
<feature type="transmembrane region" description="Helical" evidence="8">
    <location>
        <begin position="225"/>
        <end position="246"/>
    </location>
</feature>
<dbReference type="OrthoDB" id="9761224at2"/>
<feature type="transmembrane region" description="Helical" evidence="8">
    <location>
        <begin position="420"/>
        <end position="441"/>
    </location>
</feature>